<keyword evidence="1" id="KW-0560">Oxidoreductase</keyword>
<name>A0ABX1PCW0_9CYAN</name>
<dbReference type="SUPFAM" id="SSF51905">
    <property type="entry name" value="FAD/NAD(P)-binding domain"/>
    <property type="match status" value="1"/>
</dbReference>
<evidence type="ECO:0000256" key="1">
    <source>
        <dbReference type="ARBA" id="ARBA00023002"/>
    </source>
</evidence>
<feature type="non-terminal residue" evidence="3">
    <location>
        <position position="153"/>
    </location>
</feature>
<dbReference type="InterPro" id="IPR036188">
    <property type="entry name" value="FAD/NAD-bd_sf"/>
</dbReference>
<dbReference type="Proteomes" id="UP000718564">
    <property type="component" value="Unassembled WGS sequence"/>
</dbReference>
<keyword evidence="4" id="KW-1185">Reference proteome</keyword>
<evidence type="ECO:0000259" key="2">
    <source>
        <dbReference type="Pfam" id="PF01266"/>
    </source>
</evidence>
<dbReference type="Pfam" id="PF01266">
    <property type="entry name" value="DAO"/>
    <property type="match status" value="1"/>
</dbReference>
<dbReference type="Gene3D" id="3.30.9.10">
    <property type="entry name" value="D-Amino Acid Oxidase, subunit A, domain 2"/>
    <property type="match status" value="1"/>
</dbReference>
<dbReference type="Gene3D" id="3.50.50.60">
    <property type="entry name" value="FAD/NAD(P)-binding domain"/>
    <property type="match status" value="1"/>
</dbReference>
<proteinExistence type="predicted"/>
<dbReference type="PANTHER" id="PTHR13847:SF287">
    <property type="entry name" value="FAD-DEPENDENT OXIDOREDUCTASE DOMAIN-CONTAINING PROTEIN 1"/>
    <property type="match status" value="1"/>
</dbReference>
<dbReference type="InterPro" id="IPR006076">
    <property type="entry name" value="FAD-dep_OxRdtase"/>
</dbReference>
<accession>A0ABX1PCW0</accession>
<dbReference type="RefSeq" id="WP_169156838.1">
    <property type="nucleotide sequence ID" value="NZ_CAWPJE010000171.1"/>
</dbReference>
<protein>
    <recommendedName>
        <fullName evidence="2">FAD dependent oxidoreductase domain-containing protein</fullName>
    </recommendedName>
</protein>
<evidence type="ECO:0000313" key="3">
    <source>
        <dbReference type="EMBL" id="NMG21607.1"/>
    </source>
</evidence>
<dbReference type="EMBL" id="QMEB01000176">
    <property type="protein sequence ID" value="NMG21607.1"/>
    <property type="molecule type" value="Genomic_DNA"/>
</dbReference>
<evidence type="ECO:0000313" key="4">
    <source>
        <dbReference type="Proteomes" id="UP000718564"/>
    </source>
</evidence>
<feature type="domain" description="FAD dependent oxidoreductase" evidence="2">
    <location>
        <begin position="5"/>
        <end position="136"/>
    </location>
</feature>
<gene>
    <name evidence="3" type="ORF">DP116_19995</name>
</gene>
<comment type="caution">
    <text evidence="3">The sequence shown here is derived from an EMBL/GenBank/DDBJ whole genome shotgun (WGS) entry which is preliminary data.</text>
</comment>
<organism evidence="3 4">
    <name type="scientific">Brasilonema bromeliae SPC951</name>
    <dbReference type="NCBI Taxonomy" id="385972"/>
    <lineage>
        <taxon>Bacteria</taxon>
        <taxon>Bacillati</taxon>
        <taxon>Cyanobacteriota</taxon>
        <taxon>Cyanophyceae</taxon>
        <taxon>Nostocales</taxon>
        <taxon>Scytonemataceae</taxon>
        <taxon>Brasilonema</taxon>
        <taxon>Bromeliae group (in: Brasilonema)</taxon>
    </lineage>
</organism>
<dbReference type="PANTHER" id="PTHR13847">
    <property type="entry name" value="SARCOSINE DEHYDROGENASE-RELATED"/>
    <property type="match status" value="1"/>
</dbReference>
<reference evidence="3 4" key="1">
    <citation type="submission" date="2018-06" db="EMBL/GenBank/DDBJ databases">
        <title>Comparative genomics of Brasilonema spp. strains.</title>
        <authorList>
            <person name="Alvarenga D.O."/>
            <person name="Fiore M.F."/>
            <person name="Varani A.M."/>
        </authorList>
    </citation>
    <scope>NUCLEOTIDE SEQUENCE [LARGE SCALE GENOMIC DNA]</scope>
    <source>
        <strain evidence="3 4">SPC951</strain>
    </source>
</reference>
<sequence length="153" mass="16967">MKTYDWIVVGAGITGAALAYELVKKDCKVLLLEQYATPNNATRYSYGGLSFWCGVTPLTRQLCDEGIARHRILSEELDADTEFRELDLLLTISADTDPASVAASYTRFAIPPKLLSLKEACELEPLLNQEAIAAALTHILHLEIWMSKPKLRA</sequence>